<dbReference type="PANTHER" id="PTHR33284">
    <property type="entry name" value="RIBOSOMAL PROTEIN L25/GLN-TRNA SYNTHETASE, ANTI-CODON-BINDING DOMAIN-CONTAINING PROTEIN"/>
    <property type="match status" value="1"/>
</dbReference>
<comment type="subunit">
    <text evidence="5">Part of the 50S ribosomal subunit; part of the 5S rRNA/L5/L18/L25 subcomplex. Contacts the 5S rRNA. Binds to the 5S rRNA independently of L5 and L18.</text>
</comment>
<dbReference type="Gene3D" id="2.170.120.20">
    <property type="entry name" value="Ribosomal protein L25, beta domain"/>
    <property type="match status" value="1"/>
</dbReference>
<proteinExistence type="inferred from homology"/>
<comment type="caution">
    <text evidence="8">The sequence shown here is derived from an EMBL/GenBank/DDBJ whole genome shotgun (WGS) entry which is preliminary data.</text>
</comment>
<dbReference type="InterPro" id="IPR011035">
    <property type="entry name" value="Ribosomal_bL25/Gln-tRNA_synth"/>
</dbReference>
<reference evidence="8" key="1">
    <citation type="submission" date="2020-10" db="EMBL/GenBank/DDBJ databases">
        <authorList>
            <person name="Gilroy R."/>
        </authorList>
    </citation>
    <scope>NUCLEOTIDE SEQUENCE</scope>
    <source>
        <strain evidence="8">6919</strain>
    </source>
</reference>
<dbReference type="NCBIfam" id="TIGR00731">
    <property type="entry name" value="bL25_bact_ctc"/>
    <property type="match status" value="1"/>
</dbReference>
<dbReference type="HAMAP" id="MF_01334">
    <property type="entry name" value="Ribosomal_bL25_CTC"/>
    <property type="match status" value="1"/>
</dbReference>
<dbReference type="SUPFAM" id="SSF50715">
    <property type="entry name" value="Ribosomal protein L25-like"/>
    <property type="match status" value="1"/>
</dbReference>
<keyword evidence="4 5" id="KW-0687">Ribonucleoprotein</keyword>
<reference evidence="8" key="2">
    <citation type="journal article" date="2021" name="PeerJ">
        <title>Extensive microbial diversity within the chicken gut microbiome revealed by metagenomics and culture.</title>
        <authorList>
            <person name="Gilroy R."/>
            <person name="Ravi A."/>
            <person name="Getino M."/>
            <person name="Pursley I."/>
            <person name="Horton D.L."/>
            <person name="Alikhan N.F."/>
            <person name="Baker D."/>
            <person name="Gharbi K."/>
            <person name="Hall N."/>
            <person name="Watson M."/>
            <person name="Adriaenssens E.M."/>
            <person name="Foster-Nyarko E."/>
            <person name="Jarju S."/>
            <person name="Secka A."/>
            <person name="Antonio M."/>
            <person name="Oren A."/>
            <person name="Chaudhuri R.R."/>
            <person name="La Ragione R."/>
            <person name="Hildebrand F."/>
            <person name="Pallen M.J."/>
        </authorList>
    </citation>
    <scope>NUCLEOTIDE SEQUENCE</scope>
    <source>
        <strain evidence="8">6919</strain>
    </source>
</reference>
<organism evidence="8 9">
    <name type="scientific">Candidatus Limisoma faecipullorum</name>
    <dbReference type="NCBI Taxonomy" id="2840854"/>
    <lineage>
        <taxon>Bacteria</taxon>
        <taxon>Pseudomonadati</taxon>
        <taxon>Bacteroidota</taxon>
        <taxon>Bacteroidia</taxon>
        <taxon>Bacteroidales</taxon>
        <taxon>Candidatus Limisoma</taxon>
    </lineage>
</organism>
<name>A0A9D9NJB6_9BACT</name>
<dbReference type="AlphaFoldDB" id="A0A9D9NJB6"/>
<dbReference type="NCBIfam" id="NF004132">
    <property type="entry name" value="PRK05618.2-2"/>
    <property type="match status" value="1"/>
</dbReference>
<comment type="function">
    <text evidence="5">This is one of the proteins that binds to the 5S RNA in the ribosome where it forms part of the central protuberance.</text>
</comment>
<feature type="domain" description="Large ribosomal subunit protein bL25 beta" evidence="7">
    <location>
        <begin position="124"/>
        <end position="203"/>
    </location>
</feature>
<dbReference type="InterPro" id="IPR029751">
    <property type="entry name" value="Ribosomal_L25_dom"/>
</dbReference>
<evidence type="ECO:0000313" key="8">
    <source>
        <dbReference type="EMBL" id="MBO8475984.1"/>
    </source>
</evidence>
<protein>
    <recommendedName>
        <fullName evidence="5">Large ribosomal subunit protein bL25</fullName>
    </recommendedName>
    <alternativeName>
        <fullName evidence="5">General stress protein CTC</fullName>
    </alternativeName>
</protein>
<accession>A0A9D9NJB6</accession>
<dbReference type="CDD" id="cd00495">
    <property type="entry name" value="Ribosomal_L25_TL5_CTC"/>
    <property type="match status" value="1"/>
</dbReference>
<evidence type="ECO:0000259" key="7">
    <source>
        <dbReference type="Pfam" id="PF14693"/>
    </source>
</evidence>
<feature type="domain" description="Large ribosomal subunit protein bL25 L25" evidence="6">
    <location>
        <begin position="6"/>
        <end position="41"/>
    </location>
</feature>
<dbReference type="EMBL" id="JADIMC010000036">
    <property type="protein sequence ID" value="MBO8475984.1"/>
    <property type="molecule type" value="Genomic_DNA"/>
</dbReference>
<dbReference type="Pfam" id="PF14693">
    <property type="entry name" value="Ribosomal_TL5_C"/>
    <property type="match status" value="1"/>
</dbReference>
<sequence length="218" mass="23628">MKTYELSAQPRVLVGKKATKELRKAGLIPVVMNGGEIVELPYNGKLNEGENVVEIENGKGIIVTNLQVKAEDVRKLIYTPDIFAIDLDVNGVKKNAVLKDIQFHPVTDNILHIDLLEVSDKKPVVMEVPVKLEGHAEGVKAGGKLTLSMKKIKVKALYTSIPERVVINVDHLGLGKTLQIGDLHFEGLELMNAKNAVVCAVQLTRAARGAQAAAEAAK</sequence>
<dbReference type="GO" id="GO:0008097">
    <property type="term" value="F:5S rRNA binding"/>
    <property type="evidence" value="ECO:0007669"/>
    <property type="project" value="InterPro"/>
</dbReference>
<keyword evidence="2 5" id="KW-0694">RNA-binding</keyword>
<evidence type="ECO:0000256" key="5">
    <source>
        <dbReference type="HAMAP-Rule" id="MF_01334"/>
    </source>
</evidence>
<evidence type="ECO:0000256" key="3">
    <source>
        <dbReference type="ARBA" id="ARBA00022980"/>
    </source>
</evidence>
<evidence type="ECO:0000256" key="1">
    <source>
        <dbReference type="ARBA" id="ARBA00022730"/>
    </source>
</evidence>
<dbReference type="Proteomes" id="UP000823598">
    <property type="component" value="Unassembled WGS sequence"/>
</dbReference>
<dbReference type="GO" id="GO:0006412">
    <property type="term" value="P:translation"/>
    <property type="evidence" value="ECO:0007669"/>
    <property type="project" value="UniProtKB-UniRule"/>
</dbReference>
<dbReference type="GO" id="GO:0022625">
    <property type="term" value="C:cytosolic large ribosomal subunit"/>
    <property type="evidence" value="ECO:0007669"/>
    <property type="project" value="TreeGrafter"/>
</dbReference>
<evidence type="ECO:0000256" key="4">
    <source>
        <dbReference type="ARBA" id="ARBA00023274"/>
    </source>
</evidence>
<gene>
    <name evidence="5" type="primary">rplY</name>
    <name evidence="5" type="synonym">ctc</name>
    <name evidence="8" type="ORF">IAB88_03210</name>
</gene>
<evidence type="ECO:0000313" key="9">
    <source>
        <dbReference type="Proteomes" id="UP000823598"/>
    </source>
</evidence>
<dbReference type="GO" id="GO:0003735">
    <property type="term" value="F:structural constituent of ribosome"/>
    <property type="evidence" value="ECO:0007669"/>
    <property type="project" value="InterPro"/>
</dbReference>
<evidence type="ECO:0000259" key="6">
    <source>
        <dbReference type="Pfam" id="PF01386"/>
    </source>
</evidence>
<feature type="domain" description="Large ribosomal subunit protein bL25 L25" evidence="6">
    <location>
        <begin position="58"/>
        <end position="115"/>
    </location>
</feature>
<dbReference type="InterPro" id="IPR020930">
    <property type="entry name" value="Ribosomal_uL5_bac-type"/>
</dbReference>
<dbReference type="PANTHER" id="PTHR33284:SF1">
    <property type="entry name" value="RIBOSOMAL PROTEIN L25_GLN-TRNA SYNTHETASE, ANTI-CODON-BINDING DOMAIN-CONTAINING PROTEIN"/>
    <property type="match status" value="1"/>
</dbReference>
<evidence type="ECO:0000256" key="2">
    <source>
        <dbReference type="ARBA" id="ARBA00022884"/>
    </source>
</evidence>
<dbReference type="InterPro" id="IPR001021">
    <property type="entry name" value="Ribosomal_bL25_long"/>
</dbReference>
<dbReference type="Pfam" id="PF01386">
    <property type="entry name" value="Ribosomal_L25p"/>
    <property type="match status" value="2"/>
</dbReference>
<dbReference type="InterPro" id="IPR037121">
    <property type="entry name" value="Ribosomal_bL25_C"/>
</dbReference>
<keyword evidence="1 5" id="KW-0699">rRNA-binding</keyword>
<dbReference type="InterPro" id="IPR020057">
    <property type="entry name" value="Ribosomal_bL25_b-dom"/>
</dbReference>
<dbReference type="Gene3D" id="2.40.240.10">
    <property type="entry name" value="Ribosomal Protein L25, Chain P"/>
    <property type="match status" value="1"/>
</dbReference>
<dbReference type="InterPro" id="IPR020056">
    <property type="entry name" value="Rbsml_bL25/Gln-tRNA_synth_N"/>
</dbReference>
<comment type="similarity">
    <text evidence="5">Belongs to the bacterial ribosomal protein bL25 family. CTC subfamily.</text>
</comment>
<keyword evidence="3 5" id="KW-0689">Ribosomal protein</keyword>